<dbReference type="InterPro" id="IPR011333">
    <property type="entry name" value="SKP1/BTB/POZ_sf"/>
</dbReference>
<organism evidence="3 4">
    <name type="scientific">Artemia franciscana</name>
    <name type="common">Brine shrimp</name>
    <name type="synonym">Artemia sanfranciscana</name>
    <dbReference type="NCBI Taxonomy" id="6661"/>
    <lineage>
        <taxon>Eukaryota</taxon>
        <taxon>Metazoa</taxon>
        <taxon>Ecdysozoa</taxon>
        <taxon>Arthropoda</taxon>
        <taxon>Crustacea</taxon>
        <taxon>Branchiopoda</taxon>
        <taxon>Anostraca</taxon>
        <taxon>Artemiidae</taxon>
        <taxon>Artemia</taxon>
    </lineage>
</organism>
<keyword evidence="4" id="KW-1185">Reference proteome</keyword>
<proteinExistence type="predicted"/>
<sequence length="422" mass="47981">MDRGYCLKWNKYGTVFQSSFLNLFASQELTDMTFVIDGEFIKCHRIIISAASSYFRNILVNLKEPNPVIVLNDISYSTFRALIDFIYCGEIEVHQSFLGAVVRAGEKYCIEGLKESEESLVNHSLPDEPMNISGEPCPKMYKYNINRDFEEEVENEQNLTSHHEIDETYEEDEQRKAITVDIGQSTLDDPAAVKEETHLVEEESLVQESETNLSVVENPDASSSVYSQDISFSTPVYGQELQSNDHSGERQGVYDKPRTKRLVSRPRTKVKFQEQWMEQFLWVEPVQDNEHAARCIICSSDILVNATGRHALRSHAQGKKNNSLLPFLYDYMNVFLLEFLQLLFLCEVVGSPGSCSEPINLKKERAGDFSARIIYDRLYSISVGLKCYISCQISFSDGDVAKAILLQNIHILPPLGLTGRFS</sequence>
<dbReference type="SUPFAM" id="SSF54695">
    <property type="entry name" value="POZ domain"/>
    <property type="match status" value="1"/>
</dbReference>
<name>A0AA88IF65_ARTSF</name>
<dbReference type="InterPro" id="IPR000210">
    <property type="entry name" value="BTB/POZ_dom"/>
</dbReference>
<dbReference type="PROSITE" id="PS50097">
    <property type="entry name" value="BTB"/>
    <property type="match status" value="1"/>
</dbReference>
<dbReference type="Gene3D" id="3.30.710.10">
    <property type="entry name" value="Potassium Channel Kv1.1, Chain A"/>
    <property type="match status" value="1"/>
</dbReference>
<gene>
    <name evidence="3" type="ORF">QYM36_008517</name>
</gene>
<evidence type="ECO:0000313" key="4">
    <source>
        <dbReference type="Proteomes" id="UP001187531"/>
    </source>
</evidence>
<dbReference type="EMBL" id="JAVRJZ010000001">
    <property type="protein sequence ID" value="KAK2728063.1"/>
    <property type="molecule type" value="Genomic_DNA"/>
</dbReference>
<dbReference type="PANTHER" id="PTHR23110:SF93">
    <property type="entry name" value="ZINC FINGER AND BTB DOMAIN-CONTAINING PROTEIN 14-LIKE PROTEIN"/>
    <property type="match status" value="1"/>
</dbReference>
<dbReference type="PANTHER" id="PTHR23110">
    <property type="entry name" value="BTB DOMAIN TRANSCRIPTION FACTOR"/>
    <property type="match status" value="1"/>
</dbReference>
<evidence type="ECO:0000313" key="3">
    <source>
        <dbReference type="EMBL" id="KAK2728063.1"/>
    </source>
</evidence>
<reference evidence="3" key="1">
    <citation type="submission" date="2023-07" db="EMBL/GenBank/DDBJ databases">
        <title>Chromosome-level genome assembly of Artemia franciscana.</title>
        <authorList>
            <person name="Jo E."/>
        </authorList>
    </citation>
    <scope>NUCLEOTIDE SEQUENCE</scope>
    <source>
        <tissue evidence="3">Whole body</tissue>
    </source>
</reference>
<evidence type="ECO:0000259" key="2">
    <source>
        <dbReference type="PROSITE" id="PS50097"/>
    </source>
</evidence>
<dbReference type="Pfam" id="PF00651">
    <property type="entry name" value="BTB"/>
    <property type="match status" value="1"/>
</dbReference>
<keyword evidence="1" id="KW-0539">Nucleus</keyword>
<protein>
    <recommendedName>
        <fullName evidence="2">BTB domain-containing protein</fullName>
    </recommendedName>
</protein>
<dbReference type="GO" id="GO:0005634">
    <property type="term" value="C:nucleus"/>
    <property type="evidence" value="ECO:0007669"/>
    <property type="project" value="TreeGrafter"/>
</dbReference>
<dbReference type="InterPro" id="IPR051095">
    <property type="entry name" value="Dros_DevTransReg"/>
</dbReference>
<feature type="domain" description="BTB" evidence="2">
    <location>
        <begin position="30"/>
        <end position="95"/>
    </location>
</feature>
<accession>A0AA88IF65</accession>
<dbReference type="GO" id="GO:0006357">
    <property type="term" value="P:regulation of transcription by RNA polymerase II"/>
    <property type="evidence" value="ECO:0007669"/>
    <property type="project" value="TreeGrafter"/>
</dbReference>
<evidence type="ECO:0000256" key="1">
    <source>
        <dbReference type="ARBA" id="ARBA00023242"/>
    </source>
</evidence>
<dbReference type="Proteomes" id="UP001187531">
    <property type="component" value="Unassembled WGS sequence"/>
</dbReference>
<comment type="caution">
    <text evidence="3">The sequence shown here is derived from an EMBL/GenBank/DDBJ whole genome shotgun (WGS) entry which is preliminary data.</text>
</comment>
<dbReference type="AlphaFoldDB" id="A0AA88IF65"/>
<dbReference type="SMART" id="SM00225">
    <property type="entry name" value="BTB"/>
    <property type="match status" value="1"/>
</dbReference>